<gene>
    <name evidence="2" type="ORF">JZO69_09895</name>
</gene>
<keyword evidence="3" id="KW-1185">Reference proteome</keyword>
<keyword evidence="1" id="KW-0472">Membrane</keyword>
<reference evidence="2 3" key="1">
    <citation type="submission" date="2021-03" db="EMBL/GenBank/DDBJ databases">
        <title>Enterococcal diversity collection.</title>
        <authorList>
            <person name="Gilmore M.S."/>
            <person name="Schwartzman J."/>
            <person name="Van Tyne D."/>
            <person name="Martin M."/>
            <person name="Earl A.M."/>
            <person name="Manson A.L."/>
            <person name="Straub T."/>
            <person name="Salamzade R."/>
            <person name="Saavedra J."/>
            <person name="Lebreton F."/>
            <person name="Prichula J."/>
            <person name="Schaufler K."/>
            <person name="Gaca A."/>
            <person name="Sgardioli B."/>
            <person name="Wagenaar J."/>
            <person name="Strong T."/>
        </authorList>
    </citation>
    <scope>NUCLEOTIDE SEQUENCE [LARGE SCALE GENOMIC DNA]</scope>
    <source>
        <strain evidence="2 3">DIV0869a</strain>
    </source>
</reference>
<organism evidence="2 3">
    <name type="scientific">Candidatus Enterococcus ikei</name>
    <dbReference type="NCBI Taxonomy" id="2815326"/>
    <lineage>
        <taxon>Bacteria</taxon>
        <taxon>Bacillati</taxon>
        <taxon>Bacillota</taxon>
        <taxon>Bacilli</taxon>
        <taxon>Lactobacillales</taxon>
        <taxon>Enterococcaceae</taxon>
        <taxon>Enterococcus</taxon>
    </lineage>
</organism>
<feature type="transmembrane region" description="Helical" evidence="1">
    <location>
        <begin position="6"/>
        <end position="26"/>
    </location>
</feature>
<accession>A0ABS3H0V1</accession>
<dbReference type="RefSeq" id="WP_207112712.1">
    <property type="nucleotide sequence ID" value="NZ_JAFLWD010000022.1"/>
</dbReference>
<evidence type="ECO:0000256" key="1">
    <source>
        <dbReference type="SAM" id="Phobius"/>
    </source>
</evidence>
<keyword evidence="1" id="KW-0812">Transmembrane</keyword>
<name>A0ABS3H0V1_9ENTE</name>
<evidence type="ECO:0008006" key="4">
    <source>
        <dbReference type="Google" id="ProtNLM"/>
    </source>
</evidence>
<proteinExistence type="predicted"/>
<evidence type="ECO:0000313" key="3">
    <source>
        <dbReference type="Proteomes" id="UP000664632"/>
    </source>
</evidence>
<keyword evidence="1" id="KW-1133">Transmembrane helix</keyword>
<protein>
    <recommendedName>
        <fullName evidence="4">DUF3139 domain-containing protein</fullName>
    </recommendedName>
</protein>
<sequence length="108" mass="12914">MNIKKFGLFSLMLILIVTSVIVYQTYRKGIAQKSFNNELEMLDVKQDDLVQVRGMKNIKFSAYQYFFEVKHSPYEYIFTYYYNTKETELSYITDKSEIVNTRKIIFGE</sequence>
<comment type="caution">
    <text evidence="2">The sequence shown here is derived from an EMBL/GenBank/DDBJ whole genome shotgun (WGS) entry which is preliminary data.</text>
</comment>
<dbReference type="EMBL" id="JAFLWD010000022">
    <property type="protein sequence ID" value="MBO0440675.1"/>
    <property type="molecule type" value="Genomic_DNA"/>
</dbReference>
<evidence type="ECO:0000313" key="2">
    <source>
        <dbReference type="EMBL" id="MBO0440675.1"/>
    </source>
</evidence>
<dbReference type="Proteomes" id="UP000664632">
    <property type="component" value="Unassembled WGS sequence"/>
</dbReference>